<dbReference type="RefSeq" id="WP_169455338.1">
    <property type="nucleotide sequence ID" value="NZ_CP051774.1"/>
</dbReference>
<dbReference type="AlphaFoldDB" id="A0A858RKF1"/>
<name>A0A858RKF1_9BACT</name>
<proteinExistence type="predicted"/>
<dbReference type="EMBL" id="CP051774">
    <property type="protein sequence ID" value="QJE96938.1"/>
    <property type="molecule type" value="Genomic_DNA"/>
</dbReference>
<evidence type="ECO:0000313" key="2">
    <source>
        <dbReference type="Proteomes" id="UP000501812"/>
    </source>
</evidence>
<evidence type="ECO:0000313" key="1">
    <source>
        <dbReference type="EMBL" id="QJE96938.1"/>
    </source>
</evidence>
<accession>A0A858RKF1</accession>
<reference evidence="1 2" key="1">
    <citation type="submission" date="2020-04" db="EMBL/GenBank/DDBJ databases">
        <title>Luteolibacter sp. G-1-1-1 isolated from soil.</title>
        <authorList>
            <person name="Dahal R.H."/>
        </authorList>
    </citation>
    <scope>NUCLEOTIDE SEQUENCE [LARGE SCALE GENOMIC DNA]</scope>
    <source>
        <strain evidence="1 2">G-1-1-1</strain>
    </source>
</reference>
<keyword evidence="2" id="KW-1185">Reference proteome</keyword>
<protein>
    <submittedName>
        <fullName evidence="1">Uncharacterized protein</fullName>
    </submittedName>
</protein>
<dbReference type="Proteomes" id="UP000501812">
    <property type="component" value="Chromosome"/>
</dbReference>
<dbReference type="KEGG" id="luo:HHL09_14460"/>
<organism evidence="1 2">
    <name type="scientific">Luteolibacter luteus</name>
    <dbReference type="NCBI Taxonomy" id="2728835"/>
    <lineage>
        <taxon>Bacteria</taxon>
        <taxon>Pseudomonadati</taxon>
        <taxon>Verrucomicrobiota</taxon>
        <taxon>Verrucomicrobiia</taxon>
        <taxon>Verrucomicrobiales</taxon>
        <taxon>Verrucomicrobiaceae</taxon>
        <taxon>Luteolibacter</taxon>
    </lineage>
</organism>
<sequence>MGIYCRETIRAGAGLVQSIQHRHAPVLPAAQIDVKAVRETGVEIHEIRK</sequence>
<gene>
    <name evidence="1" type="ORF">HHL09_14460</name>
</gene>